<dbReference type="EMBL" id="JAUSWJ010000001">
    <property type="protein sequence ID" value="MDQ0516729.1"/>
    <property type="molecule type" value="Genomic_DNA"/>
</dbReference>
<keyword evidence="1" id="KW-0560">Oxidoreductase</keyword>
<sequence length="390" mass="41468">MTRRFKVGIIGCGHIFDAYARLSRVFAPIDIVACADIDQLAANRRASQYGLTSLGVSELLAESGIDAVINLTNPASHATITDAALSAGKHTYSEKPLALAMADAHHLIDLAMRNGLGLAAAPDTFLGGAHQAARGLIDAGRLGTIKAGSAHFMNHGMEAWHPNPFPYYQAGAGPVLDMGPYYVTVLVSLLGPVKRVASLATTFFDEREVTAEGPNQGTIVAVATPTNSQSLIDFHSGAQVHFSTSYDVWGHGHVNPIELHGTEASLMLPDPNYFAGGLEIIDANGRSPIDTQDAPFGIPNWREPRGALIGNYRGLGLADMLDGIANGRAARASGDLALHVLEVLLAIIRSAERGQFIEIESTIERPEPLDIETARRLKAVDAPAEFLSVQ</sequence>
<reference evidence="4 5" key="1">
    <citation type="submission" date="2023-07" db="EMBL/GenBank/DDBJ databases">
        <title>Genomic Encyclopedia of Type Strains, Phase IV (KMG-IV): sequencing the most valuable type-strain genomes for metagenomic binning, comparative biology and taxonomic classification.</title>
        <authorList>
            <person name="Goeker M."/>
        </authorList>
    </citation>
    <scope>NUCLEOTIDE SEQUENCE [LARGE SCALE GENOMIC DNA]</scope>
    <source>
        <strain evidence="4 5">B1-1</strain>
    </source>
</reference>
<name>A0ABU0M6Y3_9HYPH</name>
<dbReference type="Proteomes" id="UP001223743">
    <property type="component" value="Unassembled WGS sequence"/>
</dbReference>
<organism evidence="4 5">
    <name type="scientific">Kaistia geumhonensis</name>
    <dbReference type="NCBI Taxonomy" id="410839"/>
    <lineage>
        <taxon>Bacteria</taxon>
        <taxon>Pseudomonadati</taxon>
        <taxon>Pseudomonadota</taxon>
        <taxon>Alphaproteobacteria</taxon>
        <taxon>Hyphomicrobiales</taxon>
        <taxon>Kaistiaceae</taxon>
        <taxon>Kaistia</taxon>
    </lineage>
</organism>
<dbReference type="InterPro" id="IPR000683">
    <property type="entry name" value="Gfo/Idh/MocA-like_OxRdtase_N"/>
</dbReference>
<keyword evidence="5" id="KW-1185">Reference proteome</keyword>
<proteinExistence type="predicted"/>
<dbReference type="RefSeq" id="WP_266279229.1">
    <property type="nucleotide sequence ID" value="NZ_JAPKNF010000001.1"/>
</dbReference>
<evidence type="ECO:0000256" key="1">
    <source>
        <dbReference type="ARBA" id="ARBA00023002"/>
    </source>
</evidence>
<dbReference type="SUPFAM" id="SSF55347">
    <property type="entry name" value="Glyceraldehyde-3-phosphate dehydrogenase-like, C-terminal domain"/>
    <property type="match status" value="1"/>
</dbReference>
<accession>A0ABU0M6Y3</accession>
<dbReference type="Gene3D" id="3.30.360.10">
    <property type="entry name" value="Dihydrodipicolinate Reductase, domain 2"/>
    <property type="match status" value="1"/>
</dbReference>
<dbReference type="PANTHER" id="PTHR43818:SF11">
    <property type="entry name" value="BCDNA.GH03377"/>
    <property type="match status" value="1"/>
</dbReference>
<gene>
    <name evidence="4" type="ORF">QO015_002342</name>
</gene>
<dbReference type="PANTHER" id="PTHR43818">
    <property type="entry name" value="BCDNA.GH03377"/>
    <property type="match status" value="1"/>
</dbReference>
<dbReference type="Gene3D" id="3.40.50.720">
    <property type="entry name" value="NAD(P)-binding Rossmann-like Domain"/>
    <property type="match status" value="1"/>
</dbReference>
<dbReference type="SUPFAM" id="SSF51735">
    <property type="entry name" value="NAD(P)-binding Rossmann-fold domains"/>
    <property type="match status" value="1"/>
</dbReference>
<protein>
    <submittedName>
        <fullName evidence="4">Dehydrogenase</fullName>
    </submittedName>
</protein>
<evidence type="ECO:0000313" key="4">
    <source>
        <dbReference type="EMBL" id="MDQ0516729.1"/>
    </source>
</evidence>
<evidence type="ECO:0000313" key="5">
    <source>
        <dbReference type="Proteomes" id="UP001223743"/>
    </source>
</evidence>
<evidence type="ECO:0000259" key="2">
    <source>
        <dbReference type="Pfam" id="PF01408"/>
    </source>
</evidence>
<feature type="domain" description="Gfo/Idh/MocA-like oxidoreductase N-terminal" evidence="2">
    <location>
        <begin position="5"/>
        <end position="116"/>
    </location>
</feature>
<feature type="domain" description="GFO/IDH/MocA-like oxidoreductase" evidence="3">
    <location>
        <begin position="130"/>
        <end position="266"/>
    </location>
</feature>
<dbReference type="InterPro" id="IPR055170">
    <property type="entry name" value="GFO_IDH_MocA-like_dom"/>
</dbReference>
<dbReference type="Pfam" id="PF01408">
    <property type="entry name" value="GFO_IDH_MocA"/>
    <property type="match status" value="1"/>
</dbReference>
<evidence type="ECO:0000259" key="3">
    <source>
        <dbReference type="Pfam" id="PF22725"/>
    </source>
</evidence>
<dbReference type="Pfam" id="PF22725">
    <property type="entry name" value="GFO_IDH_MocA_C3"/>
    <property type="match status" value="1"/>
</dbReference>
<dbReference type="InterPro" id="IPR036291">
    <property type="entry name" value="NAD(P)-bd_dom_sf"/>
</dbReference>
<dbReference type="InterPro" id="IPR050463">
    <property type="entry name" value="Gfo/Idh/MocA_oxidrdct_glycsds"/>
</dbReference>
<comment type="caution">
    <text evidence="4">The sequence shown here is derived from an EMBL/GenBank/DDBJ whole genome shotgun (WGS) entry which is preliminary data.</text>
</comment>